<protein>
    <submittedName>
        <fullName evidence="1">Uncharacterized protein</fullName>
    </submittedName>
</protein>
<sequence>MEFIASVSRSSGLEKDGSALKDYKVQEDYRAFIGEKLEAFWRRYDERDMEMLSESEARQKKDSQENILILLRKLREGLFSANRTDAFALEGYETSLYLSVIFDSPVQTTSILSHLIPDLYNSSASTGNRLTSALILCLHHLIASYPSQQSFHDQLKRLIPNFLERSSEAHAWIISLARSLRSINYVKFEELSRPSSFSSLIGTPPPSNQKASHLADNDLARDAVYALVKRLRTKARDKTWIVMRSAYREMSATTETREWLTRTLLLTPPFPGTKIVTMDEWMAYRSEDGHVRLKEGAEGKWLVNKPR</sequence>
<evidence type="ECO:0000313" key="1">
    <source>
        <dbReference type="EMBL" id="KAH7927798.1"/>
    </source>
</evidence>
<dbReference type="Proteomes" id="UP000790709">
    <property type="component" value="Unassembled WGS sequence"/>
</dbReference>
<accession>A0ACB8BRB1</accession>
<reference evidence="1" key="1">
    <citation type="journal article" date="2021" name="New Phytol.">
        <title>Evolutionary innovations through gain and loss of genes in the ectomycorrhizal Boletales.</title>
        <authorList>
            <person name="Wu G."/>
            <person name="Miyauchi S."/>
            <person name="Morin E."/>
            <person name="Kuo A."/>
            <person name="Drula E."/>
            <person name="Varga T."/>
            <person name="Kohler A."/>
            <person name="Feng B."/>
            <person name="Cao Y."/>
            <person name="Lipzen A."/>
            <person name="Daum C."/>
            <person name="Hundley H."/>
            <person name="Pangilinan J."/>
            <person name="Johnson J."/>
            <person name="Barry K."/>
            <person name="LaButti K."/>
            <person name="Ng V."/>
            <person name="Ahrendt S."/>
            <person name="Min B."/>
            <person name="Choi I.G."/>
            <person name="Park H."/>
            <person name="Plett J.M."/>
            <person name="Magnuson J."/>
            <person name="Spatafora J.W."/>
            <person name="Nagy L.G."/>
            <person name="Henrissat B."/>
            <person name="Grigoriev I.V."/>
            <person name="Yang Z.L."/>
            <person name="Xu J."/>
            <person name="Martin F.M."/>
        </authorList>
    </citation>
    <scope>NUCLEOTIDE SEQUENCE</scope>
    <source>
        <strain evidence="1">KUC20120723A-06</strain>
    </source>
</reference>
<proteinExistence type="predicted"/>
<organism evidence="1 2">
    <name type="scientific">Leucogyrophana mollusca</name>
    <dbReference type="NCBI Taxonomy" id="85980"/>
    <lineage>
        <taxon>Eukaryota</taxon>
        <taxon>Fungi</taxon>
        <taxon>Dikarya</taxon>
        <taxon>Basidiomycota</taxon>
        <taxon>Agaricomycotina</taxon>
        <taxon>Agaricomycetes</taxon>
        <taxon>Agaricomycetidae</taxon>
        <taxon>Boletales</taxon>
        <taxon>Boletales incertae sedis</taxon>
        <taxon>Leucogyrophana</taxon>
    </lineage>
</organism>
<gene>
    <name evidence="1" type="ORF">BV22DRAFT_1193358</name>
</gene>
<keyword evidence="2" id="KW-1185">Reference proteome</keyword>
<evidence type="ECO:0000313" key="2">
    <source>
        <dbReference type="Proteomes" id="UP000790709"/>
    </source>
</evidence>
<dbReference type="EMBL" id="MU266361">
    <property type="protein sequence ID" value="KAH7927798.1"/>
    <property type="molecule type" value="Genomic_DNA"/>
</dbReference>
<comment type="caution">
    <text evidence="1">The sequence shown here is derived from an EMBL/GenBank/DDBJ whole genome shotgun (WGS) entry which is preliminary data.</text>
</comment>
<name>A0ACB8BRB1_9AGAM</name>